<accession>A0A9P4TV09</accession>
<comment type="caution">
    <text evidence="2">The sequence shown here is derived from an EMBL/GenBank/DDBJ whole genome shotgun (WGS) entry which is preliminary data.</text>
</comment>
<evidence type="ECO:0000313" key="2">
    <source>
        <dbReference type="EMBL" id="KAF2423210.1"/>
    </source>
</evidence>
<keyword evidence="1" id="KW-0732">Signal</keyword>
<dbReference type="AlphaFoldDB" id="A0A9P4TV09"/>
<dbReference type="EMBL" id="MU007084">
    <property type="protein sequence ID" value="KAF2423210.1"/>
    <property type="molecule type" value="Genomic_DNA"/>
</dbReference>
<gene>
    <name evidence="2" type="ORF">EJ08DRAFT_724975</name>
</gene>
<feature type="signal peptide" evidence="1">
    <location>
        <begin position="1"/>
        <end position="17"/>
    </location>
</feature>
<dbReference type="Proteomes" id="UP000800235">
    <property type="component" value="Unassembled WGS sequence"/>
</dbReference>
<keyword evidence="3" id="KW-1185">Reference proteome</keyword>
<evidence type="ECO:0000256" key="1">
    <source>
        <dbReference type="SAM" id="SignalP"/>
    </source>
</evidence>
<sequence>MFSSFVVFALCSSLAIAGPVPVNDAVDYSYIIKRQMEKRQDLGVVPGLPAALAGFVPVIANMGILPQIVKSMNAGYGKVADIPGALSKRIDMETRNPQFPNSKSVKIRYGPYKVPSASRRNLLGEAGTLFNWPELDVPKPCEGECVMLSMEADLEYADGSNANTSNGMWLHHMVLFNVGPNRFDPTCANKTSLPHLLISSSPDKAERVMASGNERTRTRFNSPYQPQTKLGYFLNPADKFALILDFMNEKTEDRVVYLTMTYDYINGRPEGFSNFRSIWLDVAQCGTSEVRAPVQSGKFNVSQMWTANLDAEILGGGGHLHDGGSHLTIEVDGKEICNSVALYSKSNGTGAMGGMGGMGGVAVGGKAIIEVEEDLAGMKLQKRDGPHLSGEHISAMSPCAGKTMGLSKVKKGQNWRITGFYDYDKYPGMMTGGKQSNVMGIALIMVKNWSV</sequence>
<protein>
    <submittedName>
        <fullName evidence="2">Uncharacterized protein</fullName>
    </submittedName>
</protein>
<feature type="chain" id="PRO_5040291010" evidence="1">
    <location>
        <begin position="18"/>
        <end position="451"/>
    </location>
</feature>
<dbReference type="OrthoDB" id="3895094at2759"/>
<name>A0A9P4TV09_9PEZI</name>
<proteinExistence type="predicted"/>
<organism evidence="2 3">
    <name type="scientific">Tothia fuscella</name>
    <dbReference type="NCBI Taxonomy" id="1048955"/>
    <lineage>
        <taxon>Eukaryota</taxon>
        <taxon>Fungi</taxon>
        <taxon>Dikarya</taxon>
        <taxon>Ascomycota</taxon>
        <taxon>Pezizomycotina</taxon>
        <taxon>Dothideomycetes</taxon>
        <taxon>Pleosporomycetidae</taxon>
        <taxon>Venturiales</taxon>
        <taxon>Cylindrosympodiaceae</taxon>
        <taxon>Tothia</taxon>
    </lineage>
</organism>
<evidence type="ECO:0000313" key="3">
    <source>
        <dbReference type="Proteomes" id="UP000800235"/>
    </source>
</evidence>
<reference evidence="2" key="1">
    <citation type="journal article" date="2020" name="Stud. Mycol.">
        <title>101 Dothideomycetes genomes: a test case for predicting lifestyles and emergence of pathogens.</title>
        <authorList>
            <person name="Haridas S."/>
            <person name="Albert R."/>
            <person name="Binder M."/>
            <person name="Bloem J."/>
            <person name="Labutti K."/>
            <person name="Salamov A."/>
            <person name="Andreopoulos B."/>
            <person name="Baker S."/>
            <person name="Barry K."/>
            <person name="Bills G."/>
            <person name="Bluhm B."/>
            <person name="Cannon C."/>
            <person name="Castanera R."/>
            <person name="Culley D."/>
            <person name="Daum C."/>
            <person name="Ezra D."/>
            <person name="Gonzalez J."/>
            <person name="Henrissat B."/>
            <person name="Kuo A."/>
            <person name="Liang C."/>
            <person name="Lipzen A."/>
            <person name="Lutzoni F."/>
            <person name="Magnuson J."/>
            <person name="Mondo S."/>
            <person name="Nolan M."/>
            <person name="Ohm R."/>
            <person name="Pangilinan J."/>
            <person name="Park H.-J."/>
            <person name="Ramirez L."/>
            <person name="Alfaro M."/>
            <person name="Sun H."/>
            <person name="Tritt A."/>
            <person name="Yoshinaga Y."/>
            <person name="Zwiers L.-H."/>
            <person name="Turgeon B."/>
            <person name="Goodwin S."/>
            <person name="Spatafora J."/>
            <person name="Crous P."/>
            <person name="Grigoriev I."/>
        </authorList>
    </citation>
    <scope>NUCLEOTIDE SEQUENCE</scope>
    <source>
        <strain evidence="2">CBS 130266</strain>
    </source>
</reference>